<proteinExistence type="predicted"/>
<dbReference type="EMBL" id="JAUJYO010000015">
    <property type="protein sequence ID" value="KAK1295934.1"/>
    <property type="molecule type" value="Genomic_DNA"/>
</dbReference>
<evidence type="ECO:0000256" key="1">
    <source>
        <dbReference type="SAM" id="MobiDB-lite"/>
    </source>
</evidence>
<dbReference type="AlphaFoldDB" id="A0AAV9D536"/>
<feature type="region of interest" description="Disordered" evidence="1">
    <location>
        <begin position="46"/>
        <end position="70"/>
    </location>
</feature>
<protein>
    <submittedName>
        <fullName evidence="2">Uncharacterized protein</fullName>
    </submittedName>
</protein>
<evidence type="ECO:0000313" key="2">
    <source>
        <dbReference type="EMBL" id="KAK1295934.1"/>
    </source>
</evidence>
<reference evidence="2" key="2">
    <citation type="submission" date="2023-06" db="EMBL/GenBank/DDBJ databases">
        <authorList>
            <person name="Ma L."/>
            <person name="Liu K.-W."/>
            <person name="Li Z."/>
            <person name="Hsiao Y.-Y."/>
            <person name="Qi Y."/>
            <person name="Fu T."/>
            <person name="Tang G."/>
            <person name="Zhang D."/>
            <person name="Sun W.-H."/>
            <person name="Liu D.-K."/>
            <person name="Li Y."/>
            <person name="Chen G.-Z."/>
            <person name="Liu X.-D."/>
            <person name="Liao X.-Y."/>
            <person name="Jiang Y.-T."/>
            <person name="Yu X."/>
            <person name="Hao Y."/>
            <person name="Huang J."/>
            <person name="Zhao X.-W."/>
            <person name="Ke S."/>
            <person name="Chen Y.-Y."/>
            <person name="Wu W.-L."/>
            <person name="Hsu J.-L."/>
            <person name="Lin Y.-F."/>
            <person name="Huang M.-D."/>
            <person name="Li C.-Y."/>
            <person name="Huang L."/>
            <person name="Wang Z.-W."/>
            <person name="Zhao X."/>
            <person name="Zhong W.-Y."/>
            <person name="Peng D.-H."/>
            <person name="Ahmad S."/>
            <person name="Lan S."/>
            <person name="Zhang J.-S."/>
            <person name="Tsai W.-C."/>
            <person name="Van De Peer Y."/>
            <person name="Liu Z.-J."/>
        </authorList>
    </citation>
    <scope>NUCLEOTIDE SEQUENCE</scope>
    <source>
        <strain evidence="2">CP</strain>
        <tissue evidence="2">Leaves</tissue>
    </source>
</reference>
<reference evidence="2" key="1">
    <citation type="journal article" date="2023" name="Nat. Commun.">
        <title>Diploid and tetraploid genomes of Acorus and the evolution of monocots.</title>
        <authorList>
            <person name="Ma L."/>
            <person name="Liu K.W."/>
            <person name="Li Z."/>
            <person name="Hsiao Y.Y."/>
            <person name="Qi Y."/>
            <person name="Fu T."/>
            <person name="Tang G.D."/>
            <person name="Zhang D."/>
            <person name="Sun W.H."/>
            <person name="Liu D.K."/>
            <person name="Li Y."/>
            <person name="Chen G.Z."/>
            <person name="Liu X.D."/>
            <person name="Liao X.Y."/>
            <person name="Jiang Y.T."/>
            <person name="Yu X."/>
            <person name="Hao Y."/>
            <person name="Huang J."/>
            <person name="Zhao X.W."/>
            <person name="Ke S."/>
            <person name="Chen Y.Y."/>
            <person name="Wu W.L."/>
            <person name="Hsu J.L."/>
            <person name="Lin Y.F."/>
            <person name="Huang M.D."/>
            <person name="Li C.Y."/>
            <person name="Huang L."/>
            <person name="Wang Z.W."/>
            <person name="Zhao X."/>
            <person name="Zhong W.Y."/>
            <person name="Peng D.H."/>
            <person name="Ahmad S."/>
            <person name="Lan S."/>
            <person name="Zhang J.S."/>
            <person name="Tsai W.C."/>
            <person name="Van de Peer Y."/>
            <person name="Liu Z.J."/>
        </authorList>
    </citation>
    <scope>NUCLEOTIDE SEQUENCE</scope>
    <source>
        <strain evidence="2">CP</strain>
    </source>
</reference>
<evidence type="ECO:0000313" key="3">
    <source>
        <dbReference type="Proteomes" id="UP001180020"/>
    </source>
</evidence>
<dbReference type="Proteomes" id="UP001180020">
    <property type="component" value="Unassembled WGS sequence"/>
</dbReference>
<organism evidence="2 3">
    <name type="scientific">Acorus calamus</name>
    <name type="common">Sweet flag</name>
    <dbReference type="NCBI Taxonomy" id="4465"/>
    <lineage>
        <taxon>Eukaryota</taxon>
        <taxon>Viridiplantae</taxon>
        <taxon>Streptophyta</taxon>
        <taxon>Embryophyta</taxon>
        <taxon>Tracheophyta</taxon>
        <taxon>Spermatophyta</taxon>
        <taxon>Magnoliopsida</taxon>
        <taxon>Liliopsida</taxon>
        <taxon>Acoraceae</taxon>
        <taxon>Acorus</taxon>
    </lineage>
</organism>
<name>A0AAV9D536_ACOCL</name>
<feature type="compositionally biased region" description="Low complexity" evidence="1">
    <location>
        <begin position="51"/>
        <end position="62"/>
    </location>
</feature>
<sequence length="118" mass="12610">MVKLVVATTVDPASVGLASAFLAMPGWHPGPPLQVLTEQAEAIVEDARTQGSGSSKSGRVGSPVEAFDNDSANSVDAVGVDSLDATHEVTNLAVDKNCRVHERWEVQEDSHGWRIRFE</sequence>
<comment type="caution">
    <text evidence="2">The sequence shown here is derived from an EMBL/GenBank/DDBJ whole genome shotgun (WGS) entry which is preliminary data.</text>
</comment>
<gene>
    <name evidence="2" type="ORF">QJS10_CPB15g00976</name>
</gene>
<keyword evidence="3" id="KW-1185">Reference proteome</keyword>
<accession>A0AAV9D536</accession>